<evidence type="ECO:0000313" key="11">
    <source>
        <dbReference type="Proteomes" id="UP000292372"/>
    </source>
</evidence>
<feature type="transmembrane region" description="Helical" evidence="8">
    <location>
        <begin position="82"/>
        <end position="103"/>
    </location>
</feature>
<keyword evidence="5 8" id="KW-0812">Transmembrane</keyword>
<evidence type="ECO:0000256" key="1">
    <source>
        <dbReference type="ARBA" id="ARBA00004651"/>
    </source>
</evidence>
<proteinExistence type="predicted"/>
<dbReference type="AlphaFoldDB" id="A0A4V2JAK5"/>
<feature type="transmembrane region" description="Helical" evidence="8">
    <location>
        <begin position="264"/>
        <end position="282"/>
    </location>
</feature>
<evidence type="ECO:0000256" key="2">
    <source>
        <dbReference type="ARBA" id="ARBA00022475"/>
    </source>
</evidence>
<sequence length="490" mass="56738">MRKSSYENIALSPLFIGLGLFLILIFIALYPYLLYDEIIWAYIGRIWEEDGLAPYKYAVENKTPGIYFLNVINNFVFNGSILSIRLLGAVCIIGTSYLLYLLGRLIDSKLCGVLCMYIYGLIMSWHVMDGVALSYTEVFMSLFTVASFYVIFKYRDISANIYYLLLAGIFIGSSIVFKQIAILSLVALIIIVFLINKEQSFKSRFLDIGTIILGAFIINIICYLVLYLNGVSVREYLEGAWSILFNQGSGQGLSELRFSRFFDVFFTTRFLCIYPFIFLFWIDRKLYNRELLILLLVWLFFDFLGANLSGNYYGHQLKQMLPVLSILLALVFCRLKVRLSHIKKLKGLHSFKFIILVVIYFFPYYQIAKIGKSFLDYPNAPYVDMQGWIENNSSKNDNIFLLGGDISLMHALYESNRVSSSKFFNLMFVKSFKEQSVIMDDLLNRPPLFILKLKENSEIVSIYGNTIYAYFVENYYLEKVVGNVEIYKKK</sequence>
<feature type="transmembrane region" description="Helical" evidence="8">
    <location>
        <begin position="134"/>
        <end position="152"/>
    </location>
</feature>
<feature type="transmembrane region" description="Helical" evidence="8">
    <location>
        <begin position="110"/>
        <end position="128"/>
    </location>
</feature>
<dbReference type="GO" id="GO:0005886">
    <property type="term" value="C:plasma membrane"/>
    <property type="evidence" value="ECO:0007669"/>
    <property type="project" value="UniProtKB-SubCell"/>
</dbReference>
<keyword evidence="4" id="KW-0808">Transferase</keyword>
<evidence type="ECO:0000313" key="10">
    <source>
        <dbReference type="EMBL" id="TBN13016.1"/>
    </source>
</evidence>
<dbReference type="OrthoDB" id="791117at2"/>
<dbReference type="Proteomes" id="UP000292372">
    <property type="component" value="Unassembled WGS sequence"/>
</dbReference>
<feature type="transmembrane region" description="Helical" evidence="8">
    <location>
        <begin position="319"/>
        <end position="337"/>
    </location>
</feature>
<dbReference type="GO" id="GO:0016763">
    <property type="term" value="F:pentosyltransferase activity"/>
    <property type="evidence" value="ECO:0007669"/>
    <property type="project" value="TreeGrafter"/>
</dbReference>
<keyword evidence="2" id="KW-1003">Cell membrane</keyword>
<feature type="transmembrane region" description="Helical" evidence="8">
    <location>
        <begin position="12"/>
        <end position="33"/>
    </location>
</feature>
<feature type="transmembrane region" description="Helical" evidence="8">
    <location>
        <begin position="349"/>
        <end position="367"/>
    </location>
</feature>
<dbReference type="RefSeq" id="WP_130938189.1">
    <property type="nucleotide sequence ID" value="NZ_BMEE01000006.1"/>
</dbReference>
<comment type="caution">
    <text evidence="10">The sequence shown here is derived from an EMBL/GenBank/DDBJ whole genome shotgun (WGS) entry which is preliminary data.</text>
</comment>
<evidence type="ECO:0000259" key="9">
    <source>
        <dbReference type="Pfam" id="PF13231"/>
    </source>
</evidence>
<comment type="subcellular location">
    <subcellularLocation>
        <location evidence="1">Cell membrane</location>
        <topology evidence="1">Multi-pass membrane protein</topology>
    </subcellularLocation>
</comment>
<dbReference type="EMBL" id="SIRS01000007">
    <property type="protein sequence ID" value="TBN13016.1"/>
    <property type="molecule type" value="Genomic_DNA"/>
</dbReference>
<gene>
    <name evidence="10" type="ORF">EYD46_16060</name>
</gene>
<dbReference type="Pfam" id="PF13231">
    <property type="entry name" value="PMT_2"/>
    <property type="match status" value="1"/>
</dbReference>
<keyword evidence="6 8" id="KW-1133">Transmembrane helix</keyword>
<feature type="domain" description="Glycosyltransferase RgtA/B/C/D-like" evidence="9">
    <location>
        <begin position="62"/>
        <end position="217"/>
    </location>
</feature>
<reference evidence="10 11" key="1">
    <citation type="journal article" date="2015" name="Int. J. Syst. Evol. Microbiol.">
        <title>Hyunsoonleella pacifica sp. nov., isolated from seawater of South Pacific Gyre.</title>
        <authorList>
            <person name="Gao X."/>
            <person name="Zhang Z."/>
            <person name="Dai X."/>
            <person name="Zhang X.H."/>
        </authorList>
    </citation>
    <scope>NUCLEOTIDE SEQUENCE [LARGE SCALE GENOMIC DNA]</scope>
    <source>
        <strain evidence="10 11">SW033</strain>
    </source>
</reference>
<accession>A0A4V2JAK5</accession>
<dbReference type="InterPro" id="IPR038731">
    <property type="entry name" value="RgtA/B/C-like"/>
</dbReference>
<dbReference type="PANTHER" id="PTHR33908:SF3">
    <property type="entry name" value="UNDECAPRENYL PHOSPHATE-ALPHA-4-AMINO-4-DEOXY-L-ARABINOSE ARABINOSYL TRANSFERASE"/>
    <property type="match status" value="1"/>
</dbReference>
<evidence type="ECO:0000256" key="4">
    <source>
        <dbReference type="ARBA" id="ARBA00022679"/>
    </source>
</evidence>
<organism evidence="10 11">
    <name type="scientific">Hyunsoonleella pacifica</name>
    <dbReference type="NCBI Taxonomy" id="1080224"/>
    <lineage>
        <taxon>Bacteria</taxon>
        <taxon>Pseudomonadati</taxon>
        <taxon>Bacteroidota</taxon>
        <taxon>Flavobacteriia</taxon>
        <taxon>Flavobacteriales</taxon>
        <taxon>Flavobacteriaceae</taxon>
    </lineage>
</organism>
<keyword evidence="11" id="KW-1185">Reference proteome</keyword>
<dbReference type="GO" id="GO:0009103">
    <property type="term" value="P:lipopolysaccharide biosynthetic process"/>
    <property type="evidence" value="ECO:0007669"/>
    <property type="project" value="UniProtKB-ARBA"/>
</dbReference>
<name>A0A4V2JAK5_9FLAO</name>
<protein>
    <recommendedName>
        <fullName evidence="9">Glycosyltransferase RgtA/B/C/D-like domain-containing protein</fullName>
    </recommendedName>
</protein>
<feature type="transmembrane region" description="Helical" evidence="8">
    <location>
        <begin position="208"/>
        <end position="228"/>
    </location>
</feature>
<feature type="transmembrane region" description="Helical" evidence="8">
    <location>
        <begin position="181"/>
        <end position="196"/>
    </location>
</feature>
<dbReference type="PANTHER" id="PTHR33908">
    <property type="entry name" value="MANNOSYLTRANSFERASE YKCB-RELATED"/>
    <property type="match status" value="1"/>
</dbReference>
<evidence type="ECO:0000256" key="8">
    <source>
        <dbReference type="SAM" id="Phobius"/>
    </source>
</evidence>
<feature type="transmembrane region" description="Helical" evidence="8">
    <location>
        <begin position="291"/>
        <end position="313"/>
    </location>
</feature>
<evidence type="ECO:0000256" key="7">
    <source>
        <dbReference type="ARBA" id="ARBA00023136"/>
    </source>
</evidence>
<keyword evidence="3" id="KW-0328">Glycosyltransferase</keyword>
<keyword evidence="7 8" id="KW-0472">Membrane</keyword>
<dbReference type="InterPro" id="IPR050297">
    <property type="entry name" value="LipidA_mod_glycosyltrf_83"/>
</dbReference>
<evidence type="ECO:0000256" key="6">
    <source>
        <dbReference type="ARBA" id="ARBA00022989"/>
    </source>
</evidence>
<dbReference type="GO" id="GO:0010041">
    <property type="term" value="P:response to iron(III) ion"/>
    <property type="evidence" value="ECO:0007669"/>
    <property type="project" value="TreeGrafter"/>
</dbReference>
<feature type="transmembrane region" description="Helical" evidence="8">
    <location>
        <begin position="159"/>
        <end position="175"/>
    </location>
</feature>
<evidence type="ECO:0000256" key="3">
    <source>
        <dbReference type="ARBA" id="ARBA00022676"/>
    </source>
</evidence>
<evidence type="ECO:0000256" key="5">
    <source>
        <dbReference type="ARBA" id="ARBA00022692"/>
    </source>
</evidence>